<comment type="caution">
    <text evidence="1">The sequence shown here is derived from an EMBL/GenBank/DDBJ whole genome shotgun (WGS) entry which is preliminary data.</text>
</comment>
<dbReference type="Proteomes" id="UP001055879">
    <property type="component" value="Linkage Group LG09"/>
</dbReference>
<reference evidence="2" key="1">
    <citation type="journal article" date="2022" name="Mol. Ecol. Resour.">
        <title>The genomes of chicory, endive, great burdock and yacon provide insights into Asteraceae palaeo-polyploidization history and plant inulin production.</title>
        <authorList>
            <person name="Fan W."/>
            <person name="Wang S."/>
            <person name="Wang H."/>
            <person name="Wang A."/>
            <person name="Jiang F."/>
            <person name="Liu H."/>
            <person name="Zhao H."/>
            <person name="Xu D."/>
            <person name="Zhang Y."/>
        </authorList>
    </citation>
    <scope>NUCLEOTIDE SEQUENCE [LARGE SCALE GENOMIC DNA]</scope>
    <source>
        <strain evidence="2">cv. Niubang</strain>
    </source>
</reference>
<evidence type="ECO:0000313" key="1">
    <source>
        <dbReference type="EMBL" id="KAI3702110.1"/>
    </source>
</evidence>
<keyword evidence="2" id="KW-1185">Reference proteome</keyword>
<evidence type="ECO:0000313" key="2">
    <source>
        <dbReference type="Proteomes" id="UP001055879"/>
    </source>
</evidence>
<accession>A0ACB8ZWS6</accession>
<dbReference type="EMBL" id="CM042055">
    <property type="protein sequence ID" value="KAI3702110.1"/>
    <property type="molecule type" value="Genomic_DNA"/>
</dbReference>
<protein>
    <submittedName>
        <fullName evidence="1">Uncharacterized protein</fullName>
    </submittedName>
</protein>
<sequence>MGPLPSVSYSDSSDTEESIHGTDAMELDNVISNISEGIRRHEGVLETDGDFLLSSFTDARPKSDFDHSSEHHDLSHHLDPSLDRIILINPVTPGMVVIRGSAMGFDSLLNDPTRMKQSQQNEEKKTIFTELTMDFIYKRPSIMPEKATQDESLPDLEGHIHVVSLYHLQSPSWTPSSVISTSSVALDATILYWLLENLISLETPTGSDLHPK</sequence>
<organism evidence="1 2">
    <name type="scientific">Arctium lappa</name>
    <name type="common">Greater burdock</name>
    <name type="synonym">Lappa major</name>
    <dbReference type="NCBI Taxonomy" id="4217"/>
    <lineage>
        <taxon>Eukaryota</taxon>
        <taxon>Viridiplantae</taxon>
        <taxon>Streptophyta</taxon>
        <taxon>Embryophyta</taxon>
        <taxon>Tracheophyta</taxon>
        <taxon>Spermatophyta</taxon>
        <taxon>Magnoliopsida</taxon>
        <taxon>eudicotyledons</taxon>
        <taxon>Gunneridae</taxon>
        <taxon>Pentapetalae</taxon>
        <taxon>asterids</taxon>
        <taxon>campanulids</taxon>
        <taxon>Asterales</taxon>
        <taxon>Asteraceae</taxon>
        <taxon>Carduoideae</taxon>
        <taxon>Cardueae</taxon>
        <taxon>Arctiinae</taxon>
        <taxon>Arctium</taxon>
    </lineage>
</organism>
<proteinExistence type="predicted"/>
<gene>
    <name evidence="1" type="ORF">L6452_27803</name>
</gene>
<reference evidence="1 2" key="2">
    <citation type="journal article" date="2022" name="Mol. Ecol. Resour.">
        <title>The genomes of chicory, endive, great burdock and yacon provide insights into Asteraceae paleo-polyploidization history and plant inulin production.</title>
        <authorList>
            <person name="Fan W."/>
            <person name="Wang S."/>
            <person name="Wang H."/>
            <person name="Wang A."/>
            <person name="Jiang F."/>
            <person name="Liu H."/>
            <person name="Zhao H."/>
            <person name="Xu D."/>
            <person name="Zhang Y."/>
        </authorList>
    </citation>
    <scope>NUCLEOTIDE SEQUENCE [LARGE SCALE GENOMIC DNA]</scope>
    <source>
        <strain evidence="2">cv. Niubang</strain>
    </source>
</reference>
<name>A0ACB8ZWS6_ARCLA</name>